<dbReference type="EMBL" id="RAHZ01000020">
    <property type="protein sequence ID" value="RJY12431.1"/>
    <property type="molecule type" value="Genomic_DNA"/>
</dbReference>
<evidence type="ECO:0000313" key="2">
    <source>
        <dbReference type="EMBL" id="RJY12431.1"/>
    </source>
</evidence>
<keyword evidence="4" id="KW-1185">Reference proteome</keyword>
<dbReference type="EMBL" id="PTTJ01000033">
    <property type="protein sequence ID" value="RJP16265.1"/>
    <property type="molecule type" value="Genomic_DNA"/>
</dbReference>
<dbReference type="Proteomes" id="UP000265600">
    <property type="component" value="Unassembled WGS sequence"/>
</dbReference>
<name>A0A1S9Z8C1_9STRE</name>
<dbReference type="Proteomes" id="UP000285038">
    <property type="component" value="Unassembled WGS sequence"/>
</dbReference>
<organism evidence="1 3">
    <name type="scientific">Streptococcus pseudopneumoniae</name>
    <dbReference type="NCBI Taxonomy" id="257758"/>
    <lineage>
        <taxon>Bacteria</taxon>
        <taxon>Bacillati</taxon>
        <taxon>Bacillota</taxon>
        <taxon>Bacilli</taxon>
        <taxon>Lactobacillales</taxon>
        <taxon>Streptococcaceae</taxon>
        <taxon>Streptococcus</taxon>
    </lineage>
</organism>
<gene>
    <name evidence="1" type="ORF">C5O69_01410</name>
    <name evidence="2" type="ORF">D6867_04500</name>
</gene>
<evidence type="ECO:0000313" key="4">
    <source>
        <dbReference type="Proteomes" id="UP000285038"/>
    </source>
</evidence>
<comment type="caution">
    <text evidence="1">The sequence shown here is derived from an EMBL/GenBank/DDBJ whole genome shotgun (WGS) entry which is preliminary data.</text>
</comment>
<evidence type="ECO:0000313" key="3">
    <source>
        <dbReference type="Proteomes" id="UP000265600"/>
    </source>
</evidence>
<proteinExistence type="predicted"/>
<accession>A0A1S9Z8C1</accession>
<sequence length="78" mass="8780">MEVKSIFNNGLEITVGYSIFNYPDSIAIIVFLDYKKLRFANQNAVSATILSYCPSFTSLVATSSPNHFWLISWNLPSL</sequence>
<evidence type="ECO:0000313" key="1">
    <source>
        <dbReference type="EMBL" id="RJP16265.1"/>
    </source>
</evidence>
<reference evidence="1" key="1">
    <citation type="submission" date="2018-02" db="EMBL/GenBank/DDBJ databases">
        <authorList>
            <person name="Cohen D.B."/>
            <person name="Kent A.D."/>
        </authorList>
    </citation>
    <scope>NUCLEOTIDE SEQUENCE</scope>
    <source>
        <strain evidence="1">Spain3473</strain>
    </source>
</reference>
<protein>
    <submittedName>
        <fullName evidence="1">Uncharacterized protein</fullName>
    </submittedName>
</protein>
<dbReference type="AlphaFoldDB" id="A0A1S9Z8C1"/>
<reference evidence="3" key="2">
    <citation type="submission" date="2018-02" db="EMBL/GenBank/DDBJ databases">
        <authorList>
            <person name="Handem S."/>
        </authorList>
    </citation>
    <scope>NUCLEOTIDE SEQUENCE [LARGE SCALE GENOMIC DNA]</scope>
    <source>
        <strain evidence="2 4">Spain2270</strain>
        <strain evidence="3">Spain3473</strain>
    </source>
</reference>